<proteinExistence type="predicted"/>
<name>A0A6J7X5R0_9CAUD</name>
<gene>
    <name evidence="1" type="ORF">UFOVP742_42</name>
</gene>
<sequence>MAKPRELYSGSAPQAMSMMGQGIADAYANAGRLEGQGYAALGAGIGQGLAKVGGAVGDYLKETKKIETQNKSFENLLNNDVGRAMFGFKSKEEVNAFLAASKEVGPKAQNEMFNTLLPNMMSQNMKMAAQSAQDSAAMERVRESGRTSMDIARMQFEAKNRPMPTFSVQLPENPFNPSSVGLASEEPAAPAKSGLYEFLISKGLSIKDLTEDLKSEYVKSPYFIQ</sequence>
<evidence type="ECO:0000313" key="1">
    <source>
        <dbReference type="EMBL" id="CAB5224930.1"/>
    </source>
</evidence>
<reference evidence="1" key="1">
    <citation type="submission" date="2020-05" db="EMBL/GenBank/DDBJ databases">
        <authorList>
            <person name="Chiriac C."/>
            <person name="Salcher M."/>
            <person name="Ghai R."/>
            <person name="Kavagutti S V."/>
        </authorList>
    </citation>
    <scope>NUCLEOTIDE SEQUENCE</scope>
</reference>
<dbReference type="EMBL" id="LR798339">
    <property type="protein sequence ID" value="CAB5224930.1"/>
    <property type="molecule type" value="Genomic_DNA"/>
</dbReference>
<protein>
    <submittedName>
        <fullName evidence="1">Uncharacterized protein</fullName>
    </submittedName>
</protein>
<organism evidence="1">
    <name type="scientific">uncultured Caudovirales phage</name>
    <dbReference type="NCBI Taxonomy" id="2100421"/>
    <lineage>
        <taxon>Viruses</taxon>
        <taxon>Duplodnaviria</taxon>
        <taxon>Heunggongvirae</taxon>
        <taxon>Uroviricota</taxon>
        <taxon>Caudoviricetes</taxon>
        <taxon>Peduoviridae</taxon>
        <taxon>Maltschvirus</taxon>
        <taxon>Maltschvirus maltsch</taxon>
    </lineage>
</organism>
<accession>A0A6J7X5R0</accession>